<dbReference type="Proteomes" id="UP000288675">
    <property type="component" value="Chromosome"/>
</dbReference>
<evidence type="ECO:0000313" key="3">
    <source>
        <dbReference type="Proteomes" id="UP000288675"/>
    </source>
</evidence>
<dbReference type="KEGG" id="bgy:BGLY_4425"/>
<dbReference type="GeneID" id="82855519"/>
<protein>
    <submittedName>
        <fullName evidence="2">Uncharacterized protein</fullName>
    </submittedName>
</protein>
<dbReference type="AlphaFoldDB" id="A0AAJ3Z3Q8"/>
<feature type="transmembrane region" description="Helical" evidence="1">
    <location>
        <begin position="49"/>
        <end position="75"/>
    </location>
</feature>
<sequence>MISFLVLFSLSFMAVCFIFFTVLYAAVNLQQKQANPFQKAAEQTVDTVLLLPLSWLFTAAYTTGLFFLIPVRFMLTIFQRKR</sequence>
<organism evidence="2 3">
    <name type="scientific">Bacillus glycinifermentans</name>
    <dbReference type="NCBI Taxonomy" id="1664069"/>
    <lineage>
        <taxon>Bacteria</taxon>
        <taxon>Bacillati</taxon>
        <taxon>Bacillota</taxon>
        <taxon>Bacilli</taxon>
        <taxon>Bacillales</taxon>
        <taxon>Bacillaceae</taxon>
        <taxon>Bacillus</taxon>
    </lineage>
</organism>
<proteinExistence type="predicted"/>
<evidence type="ECO:0000256" key="1">
    <source>
        <dbReference type="SAM" id="Phobius"/>
    </source>
</evidence>
<accession>A0AAJ3Z3Q8</accession>
<dbReference type="EMBL" id="CP035232">
    <property type="protein sequence ID" value="QAT67445.1"/>
    <property type="molecule type" value="Genomic_DNA"/>
</dbReference>
<name>A0AAJ3Z3Q8_9BACI</name>
<dbReference type="RefSeq" id="WP_046130628.1">
    <property type="nucleotide sequence ID" value="NZ_CP035232.1"/>
</dbReference>
<keyword evidence="1" id="KW-1133">Transmembrane helix</keyword>
<gene>
    <name evidence="2" type="ORF">EQZ20_22875</name>
</gene>
<keyword evidence="1" id="KW-0812">Transmembrane</keyword>
<keyword evidence="1" id="KW-0472">Membrane</keyword>
<reference evidence="2 3" key="1">
    <citation type="submission" date="2019-01" db="EMBL/GenBank/DDBJ databases">
        <title>Genome sequence of Bacillus glycinifermentans SRCM103574.</title>
        <authorList>
            <person name="Kong H.-J."/>
            <person name="Jeong S.-Y."/>
            <person name="Jeong D.-Y."/>
        </authorList>
    </citation>
    <scope>NUCLEOTIDE SEQUENCE [LARGE SCALE GENOMIC DNA]</scope>
    <source>
        <strain evidence="2 3">SRCM103574</strain>
    </source>
</reference>
<evidence type="ECO:0000313" key="2">
    <source>
        <dbReference type="EMBL" id="QAT67445.1"/>
    </source>
</evidence>